<evidence type="ECO:0000256" key="5">
    <source>
        <dbReference type="HAMAP-Rule" id="MF_00822"/>
    </source>
</evidence>
<dbReference type="SUPFAM" id="SSF69737">
    <property type="entry name" value="Urease metallochaperone UreE, C-terminal domain"/>
    <property type="match status" value="1"/>
</dbReference>
<comment type="caution">
    <text evidence="8">The sequence shown here is derived from an EMBL/GenBank/DDBJ whole genome shotgun (WGS) entry which is preliminary data.</text>
</comment>
<comment type="subcellular location">
    <subcellularLocation>
        <location evidence="1 5">Cytoplasm</location>
    </subcellularLocation>
</comment>
<sequence>MLKLIVRLGPITADQASDSVTLPFEQRCRGRLKATSDAGRELRLFLDRGPVLRDGEGLRAESGEVIRIEAADEPVVTARIEGTLALARLCYHLGNRHVSLAIGGEERPSSGQGWVRFPPDHVLEELAERLGATLEHHQAPFDPEPGAYSQGEGHSHSHGHAHSHDHGHAHGHSHSHGHDHEHSHAH</sequence>
<dbReference type="GO" id="GO:0005737">
    <property type="term" value="C:cytoplasm"/>
    <property type="evidence" value="ECO:0007669"/>
    <property type="project" value="UniProtKB-SubCell"/>
</dbReference>
<feature type="compositionally biased region" description="Basic and acidic residues" evidence="6">
    <location>
        <begin position="176"/>
        <end position="186"/>
    </location>
</feature>
<evidence type="ECO:0000256" key="3">
    <source>
        <dbReference type="ARBA" id="ARBA00022596"/>
    </source>
</evidence>
<accession>A0A4R8G3E9</accession>
<evidence type="ECO:0000256" key="2">
    <source>
        <dbReference type="ARBA" id="ARBA00022490"/>
    </source>
</evidence>
<evidence type="ECO:0000313" key="8">
    <source>
        <dbReference type="EMBL" id="TDX32725.1"/>
    </source>
</evidence>
<keyword evidence="4 5" id="KW-0143">Chaperone</keyword>
<dbReference type="CDD" id="cd00571">
    <property type="entry name" value="UreE"/>
    <property type="match status" value="1"/>
</dbReference>
<comment type="function">
    <text evidence="5">Involved in urease metallocenter assembly. Binds nickel. Probably functions as a nickel donor during metallocenter assembly.</text>
</comment>
<organism evidence="8 9">
    <name type="scientific">Modicisalibacter xianhensis</name>
    <dbReference type="NCBI Taxonomy" id="442341"/>
    <lineage>
        <taxon>Bacteria</taxon>
        <taxon>Pseudomonadati</taxon>
        <taxon>Pseudomonadota</taxon>
        <taxon>Gammaproteobacteria</taxon>
        <taxon>Oceanospirillales</taxon>
        <taxon>Halomonadaceae</taxon>
        <taxon>Modicisalibacter</taxon>
    </lineage>
</organism>
<evidence type="ECO:0000256" key="4">
    <source>
        <dbReference type="ARBA" id="ARBA00023186"/>
    </source>
</evidence>
<keyword evidence="2 5" id="KW-0963">Cytoplasm</keyword>
<feature type="domain" description="UreE urease accessory N-terminal" evidence="7">
    <location>
        <begin position="1"/>
        <end position="66"/>
    </location>
</feature>
<proteinExistence type="inferred from homology"/>
<dbReference type="GO" id="GO:0019627">
    <property type="term" value="P:urea metabolic process"/>
    <property type="evidence" value="ECO:0007669"/>
    <property type="project" value="InterPro"/>
</dbReference>
<dbReference type="NCBIfam" id="NF009751">
    <property type="entry name" value="PRK13261.1-1"/>
    <property type="match status" value="1"/>
</dbReference>
<dbReference type="GO" id="GO:0065003">
    <property type="term" value="P:protein-containing complex assembly"/>
    <property type="evidence" value="ECO:0007669"/>
    <property type="project" value="InterPro"/>
</dbReference>
<dbReference type="SMART" id="SM00988">
    <property type="entry name" value="UreE_N"/>
    <property type="match status" value="1"/>
</dbReference>
<keyword evidence="3 5" id="KW-0533">Nickel</keyword>
<name>A0A4R8G3E9_9GAMM</name>
<dbReference type="GO" id="GO:0016151">
    <property type="term" value="F:nickel cation binding"/>
    <property type="evidence" value="ECO:0007669"/>
    <property type="project" value="UniProtKB-UniRule"/>
</dbReference>
<dbReference type="EMBL" id="SOEC01000001">
    <property type="protein sequence ID" value="TDX32725.1"/>
    <property type="molecule type" value="Genomic_DNA"/>
</dbReference>
<evidence type="ECO:0000256" key="6">
    <source>
        <dbReference type="SAM" id="MobiDB-lite"/>
    </source>
</evidence>
<dbReference type="RefSeq" id="WP_134014791.1">
    <property type="nucleotide sequence ID" value="NZ_SOEC01000001.1"/>
</dbReference>
<reference evidence="8 9" key="1">
    <citation type="submission" date="2019-03" db="EMBL/GenBank/DDBJ databases">
        <title>Freshwater and sediment microbial communities from various areas in North America, analyzing microbe dynamics in response to fracking.</title>
        <authorList>
            <person name="Lamendella R."/>
        </authorList>
    </citation>
    <scope>NUCLEOTIDE SEQUENCE [LARGE SCALE GENOMIC DNA]</scope>
    <source>
        <strain evidence="8 9">6_TX</strain>
    </source>
</reference>
<dbReference type="InterPro" id="IPR004029">
    <property type="entry name" value="UreE_N"/>
</dbReference>
<dbReference type="GO" id="GO:0006457">
    <property type="term" value="P:protein folding"/>
    <property type="evidence" value="ECO:0007669"/>
    <property type="project" value="InterPro"/>
</dbReference>
<dbReference type="Proteomes" id="UP000294489">
    <property type="component" value="Unassembled WGS sequence"/>
</dbReference>
<evidence type="ECO:0000313" key="9">
    <source>
        <dbReference type="Proteomes" id="UP000294489"/>
    </source>
</evidence>
<dbReference type="Pfam" id="PF05194">
    <property type="entry name" value="UreE_C"/>
    <property type="match status" value="1"/>
</dbReference>
<dbReference type="Gene3D" id="3.30.70.790">
    <property type="entry name" value="UreE, C-terminal domain"/>
    <property type="match status" value="1"/>
</dbReference>
<evidence type="ECO:0000259" key="7">
    <source>
        <dbReference type="SMART" id="SM00988"/>
    </source>
</evidence>
<dbReference type="InterPro" id="IPR012406">
    <property type="entry name" value="UreE"/>
</dbReference>
<dbReference type="InterPro" id="IPR036118">
    <property type="entry name" value="UreE_N_sf"/>
</dbReference>
<protein>
    <recommendedName>
        <fullName evidence="5">Urease accessory protein UreE</fullName>
    </recommendedName>
</protein>
<comment type="similarity">
    <text evidence="5">Belongs to the UreE family.</text>
</comment>
<dbReference type="PIRSF" id="PIRSF036402">
    <property type="entry name" value="Ureas_acces_UreE"/>
    <property type="match status" value="1"/>
</dbReference>
<feature type="region of interest" description="Disordered" evidence="6">
    <location>
        <begin position="137"/>
        <end position="186"/>
    </location>
</feature>
<dbReference type="GO" id="GO:0051082">
    <property type="term" value="F:unfolded protein binding"/>
    <property type="evidence" value="ECO:0007669"/>
    <property type="project" value="UniProtKB-UniRule"/>
</dbReference>
<evidence type="ECO:0000256" key="1">
    <source>
        <dbReference type="ARBA" id="ARBA00004496"/>
    </source>
</evidence>
<dbReference type="SUPFAM" id="SSF69287">
    <property type="entry name" value="Urease metallochaperone UreE, N-terminal domain"/>
    <property type="match status" value="1"/>
</dbReference>
<dbReference type="Pfam" id="PF02814">
    <property type="entry name" value="UreE_N"/>
    <property type="match status" value="1"/>
</dbReference>
<dbReference type="HAMAP" id="MF_00822">
    <property type="entry name" value="UreE"/>
    <property type="match status" value="1"/>
</dbReference>
<dbReference type="InterPro" id="IPR007864">
    <property type="entry name" value="UreE_C_dom"/>
</dbReference>
<gene>
    <name evidence="5" type="primary">ureE</name>
    <name evidence="8" type="ORF">DFO67_10119</name>
</gene>
<dbReference type="AlphaFoldDB" id="A0A4R8G3E9"/>
<dbReference type="Gene3D" id="2.60.260.20">
    <property type="entry name" value="Urease metallochaperone UreE, N-terminal domain"/>
    <property type="match status" value="1"/>
</dbReference>
<dbReference type="OrthoDB" id="5421304at2"/>